<organism evidence="1">
    <name type="scientific">Salinispirillum sp. LH 10-3-1</name>
    <dbReference type="NCBI Taxonomy" id="2952525"/>
    <lineage>
        <taxon>Bacteria</taxon>
        <taxon>Pseudomonadati</taxon>
        <taxon>Pseudomonadota</taxon>
        <taxon>Gammaproteobacteria</taxon>
        <taxon>Oceanospirillales</taxon>
        <taxon>Saccharospirillaceae</taxon>
        <taxon>Salinispirillum</taxon>
    </lineage>
</organism>
<sequence length="51" mass="5443">MVAITHWTIHGSSAQLMIVQASQSNALRAYTGLHPAGPPLPSVILNLLLRP</sequence>
<dbReference type="EMBL" id="CP101717">
    <property type="protein sequence ID" value="WLD57602.1"/>
    <property type="molecule type" value="Genomic_DNA"/>
</dbReference>
<dbReference type="RefSeq" id="WP_304994887.1">
    <property type="nucleotide sequence ID" value="NZ_CP101717.1"/>
</dbReference>
<gene>
    <name evidence="1" type="ORF">NFC81_12905</name>
</gene>
<accession>A0AB38YE72</accession>
<protein>
    <submittedName>
        <fullName evidence="1">Uncharacterized protein</fullName>
    </submittedName>
</protein>
<evidence type="ECO:0000313" key="1">
    <source>
        <dbReference type="EMBL" id="WLD57602.1"/>
    </source>
</evidence>
<reference evidence="1" key="1">
    <citation type="submission" date="2022-07" db="EMBL/GenBank/DDBJ databases">
        <title>Complete genome sequence of Salinispirillum sp. LH10-3-1 capable of multiple carbohydrate inversion isolated from a soda lake.</title>
        <authorList>
            <person name="Liu J."/>
            <person name="Zhai Y."/>
            <person name="Zhang H."/>
            <person name="Yang H."/>
            <person name="Qu J."/>
            <person name="Li J."/>
        </authorList>
    </citation>
    <scope>NUCLEOTIDE SEQUENCE</scope>
    <source>
        <strain evidence="1">LH 10-3-1</strain>
    </source>
</reference>
<proteinExistence type="predicted"/>
<name>A0AB38YE72_9GAMM</name>
<dbReference type="AlphaFoldDB" id="A0AB38YE72"/>